<protein>
    <submittedName>
        <fullName evidence="3">Acyltransferase family protein</fullName>
    </submittedName>
</protein>
<organism evidence="3 4">
    <name type="scientific">Rufibacter glacialis</name>
    <dbReference type="NCBI Taxonomy" id="1259555"/>
    <lineage>
        <taxon>Bacteria</taxon>
        <taxon>Pseudomonadati</taxon>
        <taxon>Bacteroidota</taxon>
        <taxon>Cytophagia</taxon>
        <taxon>Cytophagales</taxon>
        <taxon>Hymenobacteraceae</taxon>
        <taxon>Rufibacter</taxon>
    </lineage>
</organism>
<keyword evidence="1" id="KW-0812">Transmembrane</keyword>
<name>A0ABV4RHK5_9BACT</name>
<accession>A0ABV4RHK5</accession>
<dbReference type="GO" id="GO:0016746">
    <property type="term" value="F:acyltransferase activity"/>
    <property type="evidence" value="ECO:0007669"/>
    <property type="project" value="UniProtKB-KW"/>
</dbReference>
<feature type="transmembrane region" description="Helical" evidence="1">
    <location>
        <begin position="6"/>
        <end position="23"/>
    </location>
</feature>
<keyword evidence="4" id="KW-1185">Reference proteome</keyword>
<gene>
    <name evidence="3" type="ORF">ACD591_15015</name>
</gene>
<dbReference type="InterPro" id="IPR002656">
    <property type="entry name" value="Acyl_transf_3_dom"/>
</dbReference>
<evidence type="ECO:0000313" key="4">
    <source>
        <dbReference type="Proteomes" id="UP001570846"/>
    </source>
</evidence>
<evidence type="ECO:0000256" key="1">
    <source>
        <dbReference type="SAM" id="Phobius"/>
    </source>
</evidence>
<sequence>MYEGLYIPAILFLISILFLVFSFRIEFGLIKRALVFIGGISYSTYLIHFPILYLFHSVTLFSGTWYTAAIRLVLYLITVFSISYLLEKKYQSWVMEKIEARRLRKSQNGISLWDSLPKAVR</sequence>
<feature type="transmembrane region" description="Helical" evidence="1">
    <location>
        <begin position="35"/>
        <end position="56"/>
    </location>
</feature>
<dbReference type="Pfam" id="PF01757">
    <property type="entry name" value="Acyl_transf_3"/>
    <property type="match status" value="1"/>
</dbReference>
<keyword evidence="3" id="KW-0012">Acyltransferase</keyword>
<dbReference type="RefSeq" id="WP_372428029.1">
    <property type="nucleotide sequence ID" value="NZ_BMMG01000001.1"/>
</dbReference>
<keyword evidence="1" id="KW-1133">Transmembrane helix</keyword>
<proteinExistence type="predicted"/>
<evidence type="ECO:0000259" key="2">
    <source>
        <dbReference type="Pfam" id="PF01757"/>
    </source>
</evidence>
<evidence type="ECO:0000313" key="3">
    <source>
        <dbReference type="EMBL" id="MFA1772611.1"/>
    </source>
</evidence>
<comment type="caution">
    <text evidence="3">The sequence shown here is derived from an EMBL/GenBank/DDBJ whole genome shotgun (WGS) entry which is preliminary data.</text>
</comment>
<reference evidence="3 4" key="1">
    <citation type="submission" date="2024-08" db="EMBL/GenBank/DDBJ databases">
        <authorList>
            <person name="Wei W."/>
        </authorList>
    </citation>
    <scope>NUCLEOTIDE SEQUENCE [LARGE SCALE GENOMIC DNA]</scope>
    <source>
        <strain evidence="3 4">XU2</strain>
    </source>
</reference>
<dbReference type="EMBL" id="JBGOGF010000008">
    <property type="protein sequence ID" value="MFA1772611.1"/>
    <property type="molecule type" value="Genomic_DNA"/>
</dbReference>
<keyword evidence="3" id="KW-0808">Transferase</keyword>
<dbReference type="Proteomes" id="UP001570846">
    <property type="component" value="Unassembled WGS sequence"/>
</dbReference>
<feature type="transmembrane region" description="Helical" evidence="1">
    <location>
        <begin position="68"/>
        <end position="86"/>
    </location>
</feature>
<feature type="domain" description="Acyltransferase 3" evidence="2">
    <location>
        <begin position="8"/>
        <end position="86"/>
    </location>
</feature>
<keyword evidence="1" id="KW-0472">Membrane</keyword>